<dbReference type="Pfam" id="PF05958">
    <property type="entry name" value="tRNA_U5-meth_tr"/>
    <property type="match status" value="1"/>
</dbReference>
<keyword evidence="10" id="KW-1185">Reference proteome</keyword>
<dbReference type="InterPro" id="IPR012340">
    <property type="entry name" value="NA-bd_OB-fold"/>
</dbReference>
<feature type="binding site" evidence="6">
    <location>
        <position position="331"/>
    </location>
    <ligand>
        <name>S-adenosyl-L-methionine</name>
        <dbReference type="ChEBI" id="CHEBI:59789"/>
    </ligand>
</feature>
<evidence type="ECO:0000256" key="2">
    <source>
        <dbReference type="ARBA" id="ARBA00022603"/>
    </source>
</evidence>
<accession>A0A285CS40</accession>
<keyword evidence="4 6" id="KW-0949">S-adenosyl-L-methionine</keyword>
<evidence type="ECO:0000256" key="3">
    <source>
        <dbReference type="ARBA" id="ARBA00022679"/>
    </source>
</evidence>
<feature type="binding site" evidence="6">
    <location>
        <position position="302"/>
    </location>
    <ligand>
        <name>S-adenosyl-L-methionine</name>
        <dbReference type="ChEBI" id="CHEBI:59789"/>
    </ligand>
</feature>
<keyword evidence="1" id="KW-0479">Metal-binding</keyword>
<dbReference type="InterPro" id="IPR030390">
    <property type="entry name" value="MeTrfase_TrmA_AS"/>
</dbReference>
<dbReference type="InterPro" id="IPR030391">
    <property type="entry name" value="MeTrfase_TrmA_CS"/>
</dbReference>
<dbReference type="PROSITE" id="PS01230">
    <property type="entry name" value="TRMA_1"/>
    <property type="match status" value="1"/>
</dbReference>
<dbReference type="InterPro" id="IPR029063">
    <property type="entry name" value="SAM-dependent_MTases_sf"/>
</dbReference>
<dbReference type="FunFam" id="2.40.50.140:FF:000097">
    <property type="entry name" value="23S rRNA (uracil(1939)-C(5))-methyltransferase RlmD"/>
    <property type="match status" value="1"/>
</dbReference>
<evidence type="ECO:0000259" key="8">
    <source>
        <dbReference type="PROSITE" id="PS50926"/>
    </source>
</evidence>
<evidence type="ECO:0000256" key="1">
    <source>
        <dbReference type="ARBA" id="ARBA00022485"/>
    </source>
</evidence>
<dbReference type="GO" id="GO:0070475">
    <property type="term" value="P:rRNA base methylation"/>
    <property type="evidence" value="ECO:0007669"/>
    <property type="project" value="TreeGrafter"/>
</dbReference>
<name>A0A285CS40_9BACI</name>
<keyword evidence="5" id="KW-0411">Iron-sulfur</keyword>
<dbReference type="InterPro" id="IPR010280">
    <property type="entry name" value="U5_MeTrfase_fam"/>
</dbReference>
<dbReference type="FunFam" id="2.40.50.1070:FF:000003">
    <property type="entry name" value="23S rRNA (Uracil-5-)-methyltransferase RumA"/>
    <property type="match status" value="1"/>
</dbReference>
<keyword evidence="2 6" id="KW-0489">Methyltransferase</keyword>
<sequence>MEQSRKKQQAKKTKTQIVLQAGETFPLTIKKLGINGEGIGYFKRGAVFVPGALPGEEIVAKATKIHERFAEAEIRKIRKKSPSRVMPPCKVYELCGGCQLQHLNYEDQLGHKRDLVIQSLERYTKIPTENLDIRPTIGMDNPWHYRNKSQFQVGKRDGKIIAGLYSMDSHKLIDIGECIVQHPLTNKVTSNVKQILADLNIPVYDERSRKGSVKTIVTRIGVESGEVQVVLVTVTKELPREDAIVDEIQKRLPEVTSIQHNSNPKKTSLIFGEKTRHLRGKEAIQEQLDVYTYELSARAFFQLNPYQTRKLYKEVEKAADLTGKEKLVDAYCGVGTIGIWLAGKAAEVRGMDVIAEGIEDAKRNAELQGITNITYEVGKAEQVLPKWVKEGWKPDVIVVDPPRTGCDQALLKTILQVKPKIFVYVSCNPSTLAKDIDVLSKTYKIEYMQPVDMFPQTAHVECISQLILKEGN</sequence>
<feature type="binding site" evidence="6">
    <location>
        <position position="400"/>
    </location>
    <ligand>
        <name>S-adenosyl-L-methionine</name>
        <dbReference type="ChEBI" id="CHEBI:59789"/>
    </ligand>
</feature>
<gene>
    <name evidence="9" type="ORF">SAMN05877753_10488</name>
</gene>
<evidence type="ECO:0000313" key="10">
    <source>
        <dbReference type="Proteomes" id="UP000219546"/>
    </source>
</evidence>
<dbReference type="SUPFAM" id="SSF50249">
    <property type="entry name" value="Nucleic acid-binding proteins"/>
    <property type="match status" value="1"/>
</dbReference>
<protein>
    <submittedName>
        <fullName evidence="9">tRNA (Uracil-5-)-methyltransferase</fullName>
    </submittedName>
</protein>
<dbReference type="Gene3D" id="2.40.50.1070">
    <property type="match status" value="1"/>
</dbReference>
<dbReference type="Pfam" id="PF01938">
    <property type="entry name" value="TRAM"/>
    <property type="match status" value="1"/>
</dbReference>
<proteinExistence type="inferred from homology"/>
<dbReference type="RefSeq" id="WP_097158494.1">
    <property type="nucleotide sequence ID" value="NZ_JBEPMQ010000010.1"/>
</dbReference>
<evidence type="ECO:0000256" key="5">
    <source>
        <dbReference type="ARBA" id="ARBA00023014"/>
    </source>
</evidence>
<evidence type="ECO:0000313" key="9">
    <source>
        <dbReference type="EMBL" id="SNX70377.1"/>
    </source>
</evidence>
<dbReference type="InterPro" id="IPR002792">
    <property type="entry name" value="TRAM_dom"/>
</dbReference>
<dbReference type="CDD" id="cd02440">
    <property type="entry name" value="AdoMet_MTases"/>
    <property type="match status" value="1"/>
</dbReference>
<evidence type="ECO:0000256" key="6">
    <source>
        <dbReference type="PROSITE-ProRule" id="PRU01024"/>
    </source>
</evidence>
<comment type="similarity">
    <text evidence="6">Belongs to the class I-like SAM-binding methyltransferase superfamily. RNA M5U methyltransferase family.</text>
</comment>
<keyword evidence="1" id="KW-0408">Iron</keyword>
<dbReference type="PROSITE" id="PS01231">
    <property type="entry name" value="TRMA_2"/>
    <property type="match status" value="1"/>
</dbReference>
<dbReference type="Gene3D" id="3.40.50.150">
    <property type="entry name" value="Vaccinia Virus protein VP39"/>
    <property type="match status" value="1"/>
</dbReference>
<dbReference type="GO" id="GO:0070041">
    <property type="term" value="F:rRNA (uridine-C5-)-methyltransferase activity"/>
    <property type="evidence" value="ECO:0007669"/>
    <property type="project" value="UniProtKB-ARBA"/>
</dbReference>
<dbReference type="GO" id="GO:0051539">
    <property type="term" value="F:4 iron, 4 sulfur cluster binding"/>
    <property type="evidence" value="ECO:0007669"/>
    <property type="project" value="UniProtKB-KW"/>
</dbReference>
<reference evidence="9 10" key="1">
    <citation type="submission" date="2017-08" db="EMBL/GenBank/DDBJ databases">
        <authorList>
            <person name="de Groot N.N."/>
        </authorList>
    </citation>
    <scope>NUCLEOTIDE SEQUENCE [LARGE SCALE GENOMIC DNA]</scope>
    <source>
        <strain evidence="9 10">JC228</strain>
    </source>
</reference>
<dbReference type="EMBL" id="OAOP01000004">
    <property type="protein sequence ID" value="SNX70377.1"/>
    <property type="molecule type" value="Genomic_DNA"/>
</dbReference>
<organism evidence="9 10">
    <name type="scientific">Bacillus oleivorans</name>
    <dbReference type="NCBI Taxonomy" id="1448271"/>
    <lineage>
        <taxon>Bacteria</taxon>
        <taxon>Bacillati</taxon>
        <taxon>Bacillota</taxon>
        <taxon>Bacilli</taxon>
        <taxon>Bacillales</taxon>
        <taxon>Bacillaceae</taxon>
        <taxon>Bacillus</taxon>
    </lineage>
</organism>
<evidence type="ECO:0000256" key="7">
    <source>
        <dbReference type="PROSITE-ProRule" id="PRU10015"/>
    </source>
</evidence>
<evidence type="ECO:0000256" key="4">
    <source>
        <dbReference type="ARBA" id="ARBA00022691"/>
    </source>
</evidence>
<dbReference type="SUPFAM" id="SSF53335">
    <property type="entry name" value="S-adenosyl-L-methionine-dependent methyltransferases"/>
    <property type="match status" value="1"/>
</dbReference>
<dbReference type="FunFam" id="3.40.50.150:FF:000009">
    <property type="entry name" value="23S rRNA (Uracil(1939)-C(5))-methyltransferase RlmD"/>
    <property type="match status" value="1"/>
</dbReference>
<dbReference type="PANTHER" id="PTHR11061">
    <property type="entry name" value="RNA M5U METHYLTRANSFERASE"/>
    <property type="match status" value="1"/>
</dbReference>
<dbReference type="NCBIfam" id="TIGR00479">
    <property type="entry name" value="rumA"/>
    <property type="match status" value="1"/>
</dbReference>
<dbReference type="PROSITE" id="PS50926">
    <property type="entry name" value="TRAM"/>
    <property type="match status" value="1"/>
</dbReference>
<keyword evidence="3 6" id="KW-0808">Transferase</keyword>
<feature type="active site" description="Nucleophile" evidence="6">
    <location>
        <position position="427"/>
    </location>
</feature>
<dbReference type="AlphaFoldDB" id="A0A285CS40"/>
<dbReference type="Proteomes" id="UP000219546">
    <property type="component" value="Unassembled WGS sequence"/>
</dbReference>
<feature type="active site" evidence="7">
    <location>
        <position position="427"/>
    </location>
</feature>
<dbReference type="PANTHER" id="PTHR11061:SF45">
    <property type="match status" value="1"/>
</dbReference>
<dbReference type="OrthoDB" id="9804590at2"/>
<dbReference type="PROSITE" id="PS51687">
    <property type="entry name" value="SAM_MT_RNA_M5U"/>
    <property type="match status" value="1"/>
</dbReference>
<feature type="domain" description="TRAM" evidence="8">
    <location>
        <begin position="18"/>
        <end position="76"/>
    </location>
</feature>
<feature type="binding site" evidence="6">
    <location>
        <position position="352"/>
    </location>
    <ligand>
        <name>S-adenosyl-L-methionine</name>
        <dbReference type="ChEBI" id="CHEBI:59789"/>
    </ligand>
</feature>
<keyword evidence="1" id="KW-0004">4Fe-4S</keyword>
<dbReference type="Gene3D" id="2.40.50.140">
    <property type="entry name" value="Nucleic acid-binding proteins"/>
    <property type="match status" value="1"/>
</dbReference>